<feature type="domain" description="Gfo/Idh/MocA-like oxidoreductase N-terminal" evidence="2">
    <location>
        <begin position="4"/>
        <end position="78"/>
    </location>
</feature>
<dbReference type="Gene3D" id="3.40.50.720">
    <property type="entry name" value="NAD(P)-binding Rossmann-like Domain"/>
    <property type="match status" value="1"/>
</dbReference>
<dbReference type="AlphaFoldDB" id="X1NCF9"/>
<dbReference type="InterPro" id="IPR036291">
    <property type="entry name" value="NAD(P)-bd_dom_sf"/>
</dbReference>
<feature type="non-terminal residue" evidence="4">
    <location>
        <position position="248"/>
    </location>
</feature>
<dbReference type="PANTHER" id="PTHR42840">
    <property type="entry name" value="NAD(P)-BINDING ROSSMANN-FOLD SUPERFAMILY PROTEIN-RELATED"/>
    <property type="match status" value="1"/>
</dbReference>
<name>X1NCF9_9ZZZZ</name>
<evidence type="ECO:0000259" key="2">
    <source>
        <dbReference type="Pfam" id="PF01408"/>
    </source>
</evidence>
<dbReference type="InterPro" id="IPR055170">
    <property type="entry name" value="GFO_IDH_MocA-like_dom"/>
</dbReference>
<dbReference type="SUPFAM" id="SSF55347">
    <property type="entry name" value="Glyceraldehyde-3-phosphate dehydrogenase-like, C-terminal domain"/>
    <property type="match status" value="1"/>
</dbReference>
<evidence type="ECO:0000256" key="1">
    <source>
        <dbReference type="ARBA" id="ARBA00023002"/>
    </source>
</evidence>
<evidence type="ECO:0000313" key="4">
    <source>
        <dbReference type="EMBL" id="GAI41323.1"/>
    </source>
</evidence>
<dbReference type="Gene3D" id="3.30.360.10">
    <property type="entry name" value="Dihydrodipicolinate Reductase, domain 2"/>
    <property type="match status" value="1"/>
</dbReference>
<evidence type="ECO:0000259" key="3">
    <source>
        <dbReference type="Pfam" id="PF22725"/>
    </source>
</evidence>
<feature type="non-terminal residue" evidence="4">
    <location>
        <position position="1"/>
    </location>
</feature>
<feature type="domain" description="GFO/IDH/MocA-like oxidoreductase" evidence="3">
    <location>
        <begin position="88"/>
        <end position="206"/>
    </location>
</feature>
<dbReference type="Pfam" id="PF22725">
    <property type="entry name" value="GFO_IDH_MocA_C3"/>
    <property type="match status" value="1"/>
</dbReference>
<dbReference type="PANTHER" id="PTHR42840:SF3">
    <property type="entry name" value="BINDING ROSSMANN FOLD OXIDOREDUCTASE, PUTATIVE (AFU_ORTHOLOGUE AFUA_2G10240)-RELATED"/>
    <property type="match status" value="1"/>
</dbReference>
<keyword evidence="1" id="KW-0560">Oxidoreductase</keyword>
<reference evidence="4" key="1">
    <citation type="journal article" date="2014" name="Front. Microbiol.">
        <title>High frequency of phylogenetically diverse reductive dehalogenase-homologous genes in deep subseafloor sedimentary metagenomes.</title>
        <authorList>
            <person name="Kawai M."/>
            <person name="Futagami T."/>
            <person name="Toyoda A."/>
            <person name="Takaki Y."/>
            <person name="Nishi S."/>
            <person name="Hori S."/>
            <person name="Arai W."/>
            <person name="Tsubouchi T."/>
            <person name="Morono Y."/>
            <person name="Uchiyama I."/>
            <person name="Ito T."/>
            <person name="Fujiyama A."/>
            <person name="Inagaki F."/>
            <person name="Takami H."/>
        </authorList>
    </citation>
    <scope>NUCLEOTIDE SEQUENCE</scope>
    <source>
        <strain evidence="4">Expedition CK06-06</strain>
    </source>
</reference>
<dbReference type="GO" id="GO:0016491">
    <property type="term" value="F:oxidoreductase activity"/>
    <property type="evidence" value="ECO:0007669"/>
    <property type="project" value="UniProtKB-KW"/>
</dbReference>
<proteinExistence type="predicted"/>
<protein>
    <recommendedName>
        <fullName evidence="5">Gfo/Idh/MocA-like oxidoreductase N-terminal domain-containing protein</fullName>
    </recommendedName>
</protein>
<gene>
    <name evidence="4" type="ORF">S06H3_52064</name>
</gene>
<evidence type="ECO:0008006" key="5">
    <source>
        <dbReference type="Google" id="ProtNLM"/>
    </source>
</evidence>
<sequence length="248" mass="27961">ASYRIKHWFDNYQDLFKIEGIRGVVIAASTSVHTEIIVGAAEAGKDIFCEKPVALTLKETDIALRAVKKRKVKFQAGFMRRFDRGYMVAKKKIEEGKIGKPVSFRSISRDPMCPRLDYARVSGGLIMDMAIHDFDLARWLMESEVKRVCAEGGRLVFDQLREADDIDNATINMLFSNGSLGNVEVSRNALYGYDIRTEVLGSEGGIMIGYARHTPVVLLTKKGAAHDFVPYIMERFGEAYTNELKYFV</sequence>
<organism evidence="4">
    <name type="scientific">marine sediment metagenome</name>
    <dbReference type="NCBI Taxonomy" id="412755"/>
    <lineage>
        <taxon>unclassified sequences</taxon>
        <taxon>metagenomes</taxon>
        <taxon>ecological metagenomes</taxon>
    </lineage>
</organism>
<dbReference type="InterPro" id="IPR000683">
    <property type="entry name" value="Gfo/Idh/MocA-like_OxRdtase_N"/>
</dbReference>
<comment type="caution">
    <text evidence="4">The sequence shown here is derived from an EMBL/GenBank/DDBJ whole genome shotgun (WGS) entry which is preliminary data.</text>
</comment>
<accession>X1NCF9</accession>
<dbReference type="EMBL" id="BARV01033080">
    <property type="protein sequence ID" value="GAI41323.1"/>
    <property type="molecule type" value="Genomic_DNA"/>
</dbReference>
<dbReference type="Pfam" id="PF01408">
    <property type="entry name" value="GFO_IDH_MocA"/>
    <property type="match status" value="1"/>
</dbReference>
<dbReference type="GO" id="GO:0000166">
    <property type="term" value="F:nucleotide binding"/>
    <property type="evidence" value="ECO:0007669"/>
    <property type="project" value="InterPro"/>
</dbReference>
<dbReference type="SUPFAM" id="SSF51735">
    <property type="entry name" value="NAD(P)-binding Rossmann-fold domains"/>
    <property type="match status" value="1"/>
</dbReference>